<keyword evidence="3" id="KW-1185">Reference proteome</keyword>
<accession>A0A1Y3PAD5</accession>
<proteinExistence type="predicted"/>
<dbReference type="Pfam" id="PF00583">
    <property type="entry name" value="Acetyltransf_1"/>
    <property type="match status" value="1"/>
</dbReference>
<evidence type="ECO:0000313" key="3">
    <source>
        <dbReference type="Proteomes" id="UP000195440"/>
    </source>
</evidence>
<dbReference type="Proteomes" id="UP000195440">
    <property type="component" value="Unassembled WGS sequence"/>
</dbReference>
<gene>
    <name evidence="2" type="ORF">AUC60_02985</name>
</gene>
<organism evidence="2 3">
    <name type="scientific">Pseudomonas caspiana</name>
    <dbReference type="NCBI Taxonomy" id="1451454"/>
    <lineage>
        <taxon>Bacteria</taxon>
        <taxon>Pseudomonadati</taxon>
        <taxon>Pseudomonadota</taxon>
        <taxon>Gammaproteobacteria</taxon>
        <taxon>Pseudomonadales</taxon>
        <taxon>Pseudomonadaceae</taxon>
        <taxon>Pseudomonas</taxon>
    </lineage>
</organism>
<dbReference type="CDD" id="cd04301">
    <property type="entry name" value="NAT_SF"/>
    <property type="match status" value="1"/>
</dbReference>
<feature type="domain" description="N-acetyltransferase" evidence="1">
    <location>
        <begin position="31"/>
        <end position="165"/>
    </location>
</feature>
<dbReference type="InterPro" id="IPR016181">
    <property type="entry name" value="Acyl_CoA_acyltransferase"/>
</dbReference>
<dbReference type="PROSITE" id="PS51186">
    <property type="entry name" value="GNAT"/>
    <property type="match status" value="1"/>
</dbReference>
<reference evidence="2 3" key="1">
    <citation type="journal article" date="2017" name="Syst. Appl. Microbiol.">
        <title>Pseudomonas caspiana sp. nov., a citrus pathogen in the Pseudomonas syringae phylogenetic group.</title>
        <authorList>
            <person name="Busquets A."/>
            <person name="Gomila M."/>
            <person name="Beiki F."/>
            <person name="Mulet M."/>
            <person name="Rahimian H."/>
            <person name="Garcia-Valdes E."/>
            <person name="Lalucat J."/>
        </authorList>
    </citation>
    <scope>NUCLEOTIDE SEQUENCE [LARGE SCALE GENOMIC DNA]</scope>
    <source>
        <strain evidence="2 3">FBF102</strain>
    </source>
</reference>
<dbReference type="AlphaFoldDB" id="A0A1Y3PAD5"/>
<dbReference type="InterPro" id="IPR000182">
    <property type="entry name" value="GNAT_dom"/>
</dbReference>
<evidence type="ECO:0000313" key="2">
    <source>
        <dbReference type="EMBL" id="OUM75521.1"/>
    </source>
</evidence>
<protein>
    <recommendedName>
        <fullName evidence="1">N-acetyltransferase domain-containing protein</fullName>
    </recommendedName>
</protein>
<sequence length="165" mass="19141">MDRLGGSDRHCWLMRRDLDNLAPAQTWPGHIRLSAFTLEDAPEAYALLQQGYADDIHLPVYFDWVSNWQTDPEYDPALCFALWDDQGMVGLIQGWTSAFIKDLVIHPRARNQGLALQLLDHVFHIFHQRGEGWADLKVMENNLAARCLYEKANMRYVQRLETDQV</sequence>
<dbReference type="EMBL" id="LOHF01000002">
    <property type="protein sequence ID" value="OUM75521.1"/>
    <property type="molecule type" value="Genomic_DNA"/>
</dbReference>
<dbReference type="GO" id="GO:0016747">
    <property type="term" value="F:acyltransferase activity, transferring groups other than amino-acyl groups"/>
    <property type="evidence" value="ECO:0007669"/>
    <property type="project" value="InterPro"/>
</dbReference>
<name>A0A1Y3PAD5_9PSED</name>
<evidence type="ECO:0000259" key="1">
    <source>
        <dbReference type="PROSITE" id="PS51186"/>
    </source>
</evidence>
<comment type="caution">
    <text evidence="2">The sequence shown here is derived from an EMBL/GenBank/DDBJ whole genome shotgun (WGS) entry which is preliminary data.</text>
</comment>
<dbReference type="SUPFAM" id="SSF55729">
    <property type="entry name" value="Acyl-CoA N-acyltransferases (Nat)"/>
    <property type="match status" value="1"/>
</dbReference>
<dbReference type="Gene3D" id="3.40.630.30">
    <property type="match status" value="1"/>
</dbReference>